<dbReference type="Gene3D" id="3.30.420.40">
    <property type="match status" value="2"/>
</dbReference>
<dbReference type="Proteomes" id="UP000012073">
    <property type="component" value="Unassembled WGS sequence"/>
</dbReference>
<protein>
    <recommendedName>
        <fullName evidence="2">glycerol kinase</fullName>
        <ecNumber evidence="2">2.7.1.30</ecNumber>
    </recommendedName>
</protein>
<dbReference type="InterPro" id="IPR050406">
    <property type="entry name" value="FGGY_Carb_Kinase"/>
</dbReference>
<dbReference type="GeneID" id="17322512"/>
<sequence length="417" mass="42841">MVILCAYGSSGQMQDLIAVGPSPPALLRTEAVLYSDARAQAAAASLSAQLGERVDATGILPKLTLLPPPTQQAMASYKLLLGAADYVVHKFCKEKPTVTDATTVSTTGLTRGAHREYDSEMLRLAGLGHFETLLPDILARPQVVGRVSKLVAEELGRGEMEGIPVVHAGGDAFSATVGAGREGRGGGLYVYCGSSGWVGGSVERKGLKEVEDGVFRLGHAGDERLEVRVGSVGAAGVNVSFAGATLLGGVDAGEVCRLARGAAVGAGGLSYVPYLEGRRCPRPSVGMRGGLVGMTGGVGREEVARAVVEGVVFALAEAGGGGAGRGVRMVGGGVECEVLVRGIAALVGGGEVEVGSEAKGVGIVGAGRTAKEVVDGEAGEEWWSTEKVVRVGEEEMGRWVEAFAQWRRSVQVMEGLL</sequence>
<keyword evidence="3" id="KW-0808">Transferase</keyword>
<dbReference type="GO" id="GO:0004370">
    <property type="term" value="F:glycerol kinase activity"/>
    <property type="evidence" value="ECO:0007669"/>
    <property type="project" value="UniProtKB-EC"/>
</dbReference>
<dbReference type="GO" id="GO:0019563">
    <property type="term" value="P:glycerol catabolic process"/>
    <property type="evidence" value="ECO:0007669"/>
    <property type="project" value="UniProtKB-UniPathway"/>
</dbReference>
<comment type="pathway">
    <text evidence="1">Polyol metabolism; glycerol degradation via glycerol kinase pathway; sn-glycerol 3-phosphate from glycerol: step 1/1.</text>
</comment>
<evidence type="ECO:0000313" key="7">
    <source>
        <dbReference type="Proteomes" id="UP000012073"/>
    </source>
</evidence>
<keyword evidence="7" id="KW-1185">Reference proteome</keyword>
<keyword evidence="4" id="KW-0418">Kinase</keyword>
<dbReference type="RefSeq" id="XP_005714795.1">
    <property type="nucleotide sequence ID" value="XM_005714738.1"/>
</dbReference>
<dbReference type="InterPro" id="IPR043129">
    <property type="entry name" value="ATPase_NBD"/>
</dbReference>
<feature type="domain" description="Carbohydrate kinase FGGY N-terminal" evidence="5">
    <location>
        <begin position="30"/>
        <end position="178"/>
    </location>
</feature>
<evidence type="ECO:0000256" key="4">
    <source>
        <dbReference type="ARBA" id="ARBA00022777"/>
    </source>
</evidence>
<proteinExistence type="predicted"/>
<evidence type="ECO:0000256" key="3">
    <source>
        <dbReference type="ARBA" id="ARBA00022679"/>
    </source>
</evidence>
<evidence type="ECO:0000259" key="5">
    <source>
        <dbReference type="Pfam" id="PF00370"/>
    </source>
</evidence>
<evidence type="ECO:0000256" key="2">
    <source>
        <dbReference type="ARBA" id="ARBA00012099"/>
    </source>
</evidence>
<dbReference type="InterPro" id="IPR018483">
    <property type="entry name" value="Carb_kinase_FGGY_CS"/>
</dbReference>
<dbReference type="AlphaFoldDB" id="R7QC51"/>
<dbReference type="SUPFAM" id="SSF53067">
    <property type="entry name" value="Actin-like ATPase domain"/>
    <property type="match status" value="2"/>
</dbReference>
<dbReference type="STRING" id="2769.R7QC51"/>
<dbReference type="Pfam" id="PF00370">
    <property type="entry name" value="FGGY_N"/>
    <property type="match status" value="1"/>
</dbReference>
<evidence type="ECO:0000256" key="1">
    <source>
        <dbReference type="ARBA" id="ARBA00005190"/>
    </source>
</evidence>
<name>R7QC51_CHOCR</name>
<evidence type="ECO:0000313" key="6">
    <source>
        <dbReference type="EMBL" id="CDF34976.1"/>
    </source>
</evidence>
<dbReference type="PANTHER" id="PTHR43095">
    <property type="entry name" value="SUGAR KINASE"/>
    <property type="match status" value="1"/>
</dbReference>
<dbReference type="Gramene" id="CDF34976">
    <property type="protein sequence ID" value="CDF34976"/>
    <property type="gene ID" value="CHC_T00003308001"/>
</dbReference>
<dbReference type="InterPro" id="IPR018484">
    <property type="entry name" value="FGGY_N"/>
</dbReference>
<dbReference type="EC" id="2.7.1.30" evidence="2"/>
<gene>
    <name evidence="6" type="ORF">CHC_T00003308001</name>
</gene>
<dbReference type="EMBL" id="HG001713">
    <property type="protein sequence ID" value="CDF34976.1"/>
    <property type="molecule type" value="Genomic_DNA"/>
</dbReference>
<accession>R7QC51</accession>
<dbReference type="UniPathway" id="UPA00618">
    <property type="reaction ID" value="UER00672"/>
</dbReference>
<reference evidence="7" key="1">
    <citation type="journal article" date="2013" name="Proc. Natl. Acad. Sci. U.S.A.">
        <title>Genome structure and metabolic features in the red seaweed Chondrus crispus shed light on evolution of the Archaeplastida.</title>
        <authorList>
            <person name="Collen J."/>
            <person name="Porcel B."/>
            <person name="Carre W."/>
            <person name="Ball S.G."/>
            <person name="Chaparro C."/>
            <person name="Tonon T."/>
            <person name="Barbeyron T."/>
            <person name="Michel G."/>
            <person name="Noel B."/>
            <person name="Valentin K."/>
            <person name="Elias M."/>
            <person name="Artiguenave F."/>
            <person name="Arun A."/>
            <person name="Aury J.M."/>
            <person name="Barbosa-Neto J.F."/>
            <person name="Bothwell J.H."/>
            <person name="Bouget F.Y."/>
            <person name="Brillet L."/>
            <person name="Cabello-Hurtado F."/>
            <person name="Capella-Gutierrez S."/>
            <person name="Charrier B."/>
            <person name="Cladiere L."/>
            <person name="Cock J.M."/>
            <person name="Coelho S.M."/>
            <person name="Colleoni C."/>
            <person name="Czjzek M."/>
            <person name="Da Silva C."/>
            <person name="Delage L."/>
            <person name="Denoeud F."/>
            <person name="Deschamps P."/>
            <person name="Dittami S.M."/>
            <person name="Gabaldon T."/>
            <person name="Gachon C.M."/>
            <person name="Groisillier A."/>
            <person name="Herve C."/>
            <person name="Jabbari K."/>
            <person name="Katinka M."/>
            <person name="Kloareg B."/>
            <person name="Kowalczyk N."/>
            <person name="Labadie K."/>
            <person name="Leblanc C."/>
            <person name="Lopez P.J."/>
            <person name="McLachlan D.H."/>
            <person name="Meslet-Cladiere L."/>
            <person name="Moustafa A."/>
            <person name="Nehr Z."/>
            <person name="Nyvall Collen P."/>
            <person name="Panaud O."/>
            <person name="Partensky F."/>
            <person name="Poulain J."/>
            <person name="Rensing S.A."/>
            <person name="Rousvoal S."/>
            <person name="Samson G."/>
            <person name="Symeonidi A."/>
            <person name="Weissenbach J."/>
            <person name="Zambounis A."/>
            <person name="Wincker P."/>
            <person name="Boyen C."/>
        </authorList>
    </citation>
    <scope>NUCLEOTIDE SEQUENCE [LARGE SCALE GENOMIC DNA]</scope>
    <source>
        <strain evidence="7">cv. Stackhouse</strain>
    </source>
</reference>
<dbReference type="OrthoDB" id="1728974at2759"/>
<organism evidence="6 7">
    <name type="scientific">Chondrus crispus</name>
    <name type="common">Carrageen Irish moss</name>
    <name type="synonym">Polymorpha crispa</name>
    <dbReference type="NCBI Taxonomy" id="2769"/>
    <lineage>
        <taxon>Eukaryota</taxon>
        <taxon>Rhodophyta</taxon>
        <taxon>Florideophyceae</taxon>
        <taxon>Rhodymeniophycidae</taxon>
        <taxon>Gigartinales</taxon>
        <taxon>Gigartinaceae</taxon>
        <taxon>Chondrus</taxon>
    </lineage>
</organism>
<dbReference type="KEGG" id="ccp:CHC_T00003308001"/>
<dbReference type="PANTHER" id="PTHR43095:SF5">
    <property type="entry name" value="XYLULOSE KINASE"/>
    <property type="match status" value="1"/>
</dbReference>
<dbReference type="PROSITE" id="PS00445">
    <property type="entry name" value="FGGY_KINASES_2"/>
    <property type="match status" value="1"/>
</dbReference>